<evidence type="ECO:0000313" key="2">
    <source>
        <dbReference type="WBParaSite" id="JU765_v2.g14722.t1"/>
    </source>
</evidence>
<accession>A0AC34QBD0</accession>
<dbReference type="Proteomes" id="UP000887576">
    <property type="component" value="Unplaced"/>
</dbReference>
<dbReference type="WBParaSite" id="JU765_v2.g14722.t1">
    <property type="protein sequence ID" value="JU765_v2.g14722.t1"/>
    <property type="gene ID" value="JU765_v2.g14722"/>
</dbReference>
<proteinExistence type="predicted"/>
<evidence type="ECO:0000313" key="1">
    <source>
        <dbReference type="Proteomes" id="UP000887576"/>
    </source>
</evidence>
<protein>
    <submittedName>
        <fullName evidence="2">Uncharacterized protein</fullName>
    </submittedName>
</protein>
<name>A0AC34QBD0_9BILA</name>
<reference evidence="2" key="1">
    <citation type="submission" date="2022-11" db="UniProtKB">
        <authorList>
            <consortium name="WormBaseParasite"/>
        </authorList>
    </citation>
    <scope>IDENTIFICATION</scope>
</reference>
<organism evidence="1 2">
    <name type="scientific">Panagrolaimus sp. JU765</name>
    <dbReference type="NCBI Taxonomy" id="591449"/>
    <lineage>
        <taxon>Eukaryota</taxon>
        <taxon>Metazoa</taxon>
        <taxon>Ecdysozoa</taxon>
        <taxon>Nematoda</taxon>
        <taxon>Chromadorea</taxon>
        <taxon>Rhabditida</taxon>
        <taxon>Tylenchina</taxon>
        <taxon>Panagrolaimomorpha</taxon>
        <taxon>Panagrolaimoidea</taxon>
        <taxon>Panagrolaimidae</taxon>
        <taxon>Panagrolaimus</taxon>
    </lineage>
</organism>
<sequence length="183" mass="21765">MYFMWRMSLKILLDFFIFGLCILMFVRLWDDTADSPPDRFQCRNFNASDFKISKGLKNDRIAIVIAVLNQEDYNKYTQAVNSVKCYAQLLGYHLELINMTDNPRVEKYCNHSDIFFKRHCATADFMEQNKERFDYILFLDADIGVINPCHLIQDYIDDDKKVELTFYDRYYNDEITAGSYLAR</sequence>